<dbReference type="EMBL" id="MU620947">
    <property type="protein sequence ID" value="KAI8576909.1"/>
    <property type="molecule type" value="Genomic_DNA"/>
</dbReference>
<dbReference type="Proteomes" id="UP001206595">
    <property type="component" value="Unassembled WGS sequence"/>
</dbReference>
<keyword evidence="2" id="KW-1185">Reference proteome</keyword>
<dbReference type="RefSeq" id="XP_051441913.1">
    <property type="nucleotide sequence ID" value="XM_051591159.1"/>
</dbReference>
<proteinExistence type="predicted"/>
<comment type="caution">
    <text evidence="1">The sequence shown here is derived from an EMBL/GenBank/DDBJ whole genome shotgun (WGS) entry which is preliminary data.</text>
</comment>
<evidence type="ECO:0000313" key="1">
    <source>
        <dbReference type="EMBL" id="KAI8576909.1"/>
    </source>
</evidence>
<accession>A0AAD5E530</accession>
<evidence type="ECO:0000313" key="2">
    <source>
        <dbReference type="Proteomes" id="UP001206595"/>
    </source>
</evidence>
<sequence>MCFLSACPYFLDITFLLPKVRCWSSSSLYFSIEQFLCLITVMKVTSLQSYLVFYNIC</sequence>
<name>A0AAD5E530_UMBRA</name>
<reference evidence="1" key="1">
    <citation type="submission" date="2021-06" db="EMBL/GenBank/DDBJ databases">
        <authorList>
            <consortium name="DOE Joint Genome Institute"/>
            <person name="Mondo S.J."/>
            <person name="Amses K.R."/>
            <person name="Simmons D.R."/>
            <person name="Longcore J.E."/>
            <person name="Seto K."/>
            <person name="Alves G.H."/>
            <person name="Bonds A.E."/>
            <person name="Quandt C.A."/>
            <person name="Davis W.J."/>
            <person name="Chang Y."/>
            <person name="Letcher P.M."/>
            <person name="Powell M.J."/>
            <person name="Kuo A."/>
            <person name="Labutti K."/>
            <person name="Pangilinan J."/>
            <person name="Andreopoulos W."/>
            <person name="Tritt A."/>
            <person name="Riley R."/>
            <person name="Hundley H."/>
            <person name="Johnson J."/>
            <person name="Lipzen A."/>
            <person name="Barry K."/>
            <person name="Berbee M.L."/>
            <person name="Buchler N.E."/>
            <person name="Grigoriev I.V."/>
            <person name="Spatafora J.W."/>
            <person name="Stajich J.E."/>
            <person name="James T.Y."/>
        </authorList>
    </citation>
    <scope>NUCLEOTIDE SEQUENCE</scope>
    <source>
        <strain evidence="1">AG</strain>
    </source>
</reference>
<gene>
    <name evidence="1" type="ORF">K450DRAFT_254169</name>
</gene>
<protein>
    <submittedName>
        <fullName evidence="1">Uncharacterized protein</fullName>
    </submittedName>
</protein>
<organism evidence="1 2">
    <name type="scientific">Umbelopsis ramanniana AG</name>
    <dbReference type="NCBI Taxonomy" id="1314678"/>
    <lineage>
        <taxon>Eukaryota</taxon>
        <taxon>Fungi</taxon>
        <taxon>Fungi incertae sedis</taxon>
        <taxon>Mucoromycota</taxon>
        <taxon>Mucoromycotina</taxon>
        <taxon>Umbelopsidomycetes</taxon>
        <taxon>Umbelopsidales</taxon>
        <taxon>Umbelopsidaceae</taxon>
        <taxon>Umbelopsis</taxon>
    </lineage>
</organism>
<dbReference type="AlphaFoldDB" id="A0AAD5E530"/>
<reference evidence="1" key="2">
    <citation type="journal article" date="2022" name="Proc. Natl. Acad. Sci. U.S.A.">
        <title>Diploid-dominant life cycles characterize the early evolution of Fungi.</title>
        <authorList>
            <person name="Amses K.R."/>
            <person name="Simmons D.R."/>
            <person name="Longcore J.E."/>
            <person name="Mondo S.J."/>
            <person name="Seto K."/>
            <person name="Jeronimo G.H."/>
            <person name="Bonds A.E."/>
            <person name="Quandt C.A."/>
            <person name="Davis W.J."/>
            <person name="Chang Y."/>
            <person name="Federici B.A."/>
            <person name="Kuo A."/>
            <person name="LaButti K."/>
            <person name="Pangilinan J."/>
            <person name="Andreopoulos W."/>
            <person name="Tritt A."/>
            <person name="Riley R."/>
            <person name="Hundley H."/>
            <person name="Johnson J."/>
            <person name="Lipzen A."/>
            <person name="Barry K."/>
            <person name="Lang B.F."/>
            <person name="Cuomo C.A."/>
            <person name="Buchler N.E."/>
            <person name="Grigoriev I.V."/>
            <person name="Spatafora J.W."/>
            <person name="Stajich J.E."/>
            <person name="James T.Y."/>
        </authorList>
    </citation>
    <scope>NUCLEOTIDE SEQUENCE</scope>
    <source>
        <strain evidence="1">AG</strain>
    </source>
</reference>
<dbReference type="GeneID" id="75916502"/>